<proteinExistence type="predicted"/>
<dbReference type="EMBL" id="CAJNOH010007122">
    <property type="protein sequence ID" value="CAF1450137.1"/>
    <property type="molecule type" value="Genomic_DNA"/>
</dbReference>
<evidence type="ECO:0000313" key="1">
    <source>
        <dbReference type="EMBL" id="CAF1450137.1"/>
    </source>
</evidence>
<reference evidence="1" key="1">
    <citation type="submission" date="2021-02" db="EMBL/GenBank/DDBJ databases">
        <authorList>
            <person name="Nowell W R."/>
        </authorList>
    </citation>
    <scope>NUCLEOTIDE SEQUENCE</scope>
</reference>
<evidence type="ECO:0000313" key="4">
    <source>
        <dbReference type="Proteomes" id="UP000663870"/>
    </source>
</evidence>
<dbReference type="Proteomes" id="UP000663870">
    <property type="component" value="Unassembled WGS sequence"/>
</dbReference>
<organism evidence="1 3">
    <name type="scientific">Rotaria sordida</name>
    <dbReference type="NCBI Taxonomy" id="392033"/>
    <lineage>
        <taxon>Eukaryota</taxon>
        <taxon>Metazoa</taxon>
        <taxon>Spiralia</taxon>
        <taxon>Gnathifera</taxon>
        <taxon>Rotifera</taxon>
        <taxon>Eurotatoria</taxon>
        <taxon>Bdelloidea</taxon>
        <taxon>Philodinida</taxon>
        <taxon>Philodinidae</taxon>
        <taxon>Rotaria</taxon>
    </lineage>
</organism>
<accession>A0A815PK73</accession>
<feature type="non-terminal residue" evidence="1">
    <location>
        <position position="1"/>
    </location>
</feature>
<dbReference type="Proteomes" id="UP000663854">
    <property type="component" value="Unassembled WGS sequence"/>
</dbReference>
<comment type="caution">
    <text evidence="1">The sequence shown here is derived from an EMBL/GenBank/DDBJ whole genome shotgun (WGS) entry which is preliminary data.</text>
</comment>
<dbReference type="EMBL" id="CAJNOL010008755">
    <property type="protein sequence ID" value="CAF1638670.1"/>
    <property type="molecule type" value="Genomic_DNA"/>
</dbReference>
<name>A0A815PK73_9BILA</name>
<evidence type="ECO:0000313" key="3">
    <source>
        <dbReference type="Proteomes" id="UP000663854"/>
    </source>
</evidence>
<protein>
    <submittedName>
        <fullName evidence="1">Uncharacterized protein</fullName>
    </submittedName>
</protein>
<gene>
    <name evidence="2" type="ORF">JXQ802_LOCUS52867</name>
    <name evidence="1" type="ORF">PYM288_LOCUS36512</name>
</gene>
<evidence type="ECO:0000313" key="2">
    <source>
        <dbReference type="EMBL" id="CAF1638670.1"/>
    </source>
</evidence>
<sequence>RRTTSTLLK</sequence>
<keyword evidence="4" id="KW-1185">Reference proteome</keyword>